<accession>A0ABM6NN01</accession>
<evidence type="ECO:0000313" key="3">
    <source>
        <dbReference type="EMBL" id="ATF76103.1"/>
    </source>
</evidence>
<dbReference type="InterPro" id="IPR050437">
    <property type="entry name" value="Ribos_protein_bS1-like"/>
</dbReference>
<reference evidence="4" key="1">
    <citation type="submission" date="2017-09" db="EMBL/GenBank/DDBJ databases">
        <title>FDA dAtabase for Regulatory Grade micrObial Sequences (FDA-ARGOS): Supporting development and validation of Infectious Disease Dx tests.</title>
        <authorList>
            <person name="Minogue T."/>
            <person name="Wolcott M."/>
            <person name="Wasieloski L."/>
            <person name="Aguilar W."/>
            <person name="Moore D."/>
            <person name="Tallon L.J."/>
            <person name="Sadzewicz L."/>
            <person name="Ott S."/>
            <person name="Zhao X."/>
            <person name="Nagaraj S."/>
            <person name="Vavikolanu K."/>
            <person name="Aluvathingal J."/>
            <person name="Nadendla S."/>
            <person name="Sichtig H."/>
        </authorList>
    </citation>
    <scope>NUCLEOTIDE SEQUENCE [LARGE SCALE GENOMIC DNA]</scope>
    <source>
        <strain evidence="4">FDAARGOS_388</strain>
    </source>
</reference>
<dbReference type="Pfam" id="PF22706">
    <property type="entry name" value="Tex_central_region"/>
    <property type="match status" value="1"/>
</dbReference>
<evidence type="ECO:0000256" key="1">
    <source>
        <dbReference type="SAM" id="MobiDB-lite"/>
    </source>
</evidence>
<sequence>MTETVALKIVQRIATELSVQPRQVAAAVQLLDEGSTVPFIARYRKEVTGNLDDTQLRQLEERLLYLRELEDRRAAILSSIDEQGKLTDELRAAIDAADSKQVLEDLYLPYKPKRRTRAQIAREAGLEPLAQALLANPLLDPQAEAAAYVDADKGVADVKAALDGARDILSEQFGETAELLGKLRDYLHSQGVVSSAVVEGKENEEGEKFRDYYDYAETIRTVPSHRALALFRGRNAGVLTIKLGLGEELDAQVPHPGEAMIARHFGIANQNRPADKWLSDVCRWCWRVKVQPHIENELLTQLRETAETEAIRVFARNLNDLLLAAPAGPKAVIGLDPGLRTGVKVAVVDRTGKVLATDTIYPHEPRRDWDGSIAKLARLAAQTQAELISIGNGTASRETDKLASELIAKHPELRLQKIVVSEAGASVYSASELAAKEFPDMDVSLRGAVSIARRLQDPLAELVKIEPKAIGVGQYQHDVNQRELARSLDAVVEDCVNAVGVDANTASAALLARVSGLNATLARNIVDYRDANGPFPSREHLRKVPRLGDKTFEQAAGFLRINGGENPLDRSSVHPEAYPVVERMLAKISKRIDDVLGNREALSGLSPTEFVDERFGLPTVRDILSELEKPGRDPRPEFKTATFREGVEKVSDLVPGMTLEGVVTNVAAFGAFVDIGVHQDGLVHVSAMSTKFIKDPHEVVKAGQVVKVKVLDVDVKRQRIALTMRLDDEAAAPGTPSRGGQDRGNAGRGAARPQRSREPEPAGAMAAAFAKLKR</sequence>
<dbReference type="SUPFAM" id="SSF53098">
    <property type="entry name" value="Ribonuclease H-like"/>
    <property type="match status" value="1"/>
</dbReference>
<feature type="compositionally biased region" description="Low complexity" evidence="1">
    <location>
        <begin position="762"/>
        <end position="774"/>
    </location>
</feature>
<dbReference type="SMART" id="SM00316">
    <property type="entry name" value="S1"/>
    <property type="match status" value="1"/>
</dbReference>
<feature type="domain" description="S1 motif" evidence="2">
    <location>
        <begin position="656"/>
        <end position="725"/>
    </location>
</feature>
<dbReference type="EMBL" id="CP023518">
    <property type="protein sequence ID" value="ATF76103.1"/>
    <property type="molecule type" value="Genomic_DNA"/>
</dbReference>
<dbReference type="InterPro" id="IPR012337">
    <property type="entry name" value="RNaseH-like_sf"/>
</dbReference>
<dbReference type="InterPro" id="IPR012340">
    <property type="entry name" value="NA-bd_OB-fold"/>
</dbReference>
<dbReference type="Gene3D" id="1.10.10.650">
    <property type="entry name" value="RuvA domain 2-like"/>
    <property type="match status" value="1"/>
</dbReference>
<dbReference type="PANTHER" id="PTHR10724">
    <property type="entry name" value="30S RIBOSOMAL PROTEIN S1"/>
    <property type="match status" value="1"/>
</dbReference>
<dbReference type="InterPro" id="IPR037027">
    <property type="entry name" value="YqgF/RNaseH-like_dom_sf"/>
</dbReference>
<dbReference type="SUPFAM" id="SSF50249">
    <property type="entry name" value="Nucleic acid-binding proteins"/>
    <property type="match status" value="1"/>
</dbReference>
<keyword evidence="4" id="KW-1185">Reference proteome</keyword>
<dbReference type="Gene3D" id="1.10.150.310">
    <property type="entry name" value="Tex RuvX-like domain-like"/>
    <property type="match status" value="1"/>
</dbReference>
<dbReference type="SUPFAM" id="SSF47781">
    <property type="entry name" value="RuvA domain 2-like"/>
    <property type="match status" value="2"/>
</dbReference>
<dbReference type="InterPro" id="IPR023323">
    <property type="entry name" value="Tex-like_dom_sf"/>
</dbReference>
<dbReference type="SMART" id="SM00732">
    <property type="entry name" value="YqgFc"/>
    <property type="match status" value="1"/>
</dbReference>
<dbReference type="InterPro" id="IPR010994">
    <property type="entry name" value="RuvA_2-like"/>
</dbReference>
<protein>
    <submittedName>
        <fullName evidence="3">RNA-binding transcriptional accessory protein</fullName>
    </submittedName>
</protein>
<organism evidence="3 4">
    <name type="scientific">Burkholderia cepacia</name>
    <name type="common">Pseudomonas cepacia</name>
    <dbReference type="NCBI Taxonomy" id="292"/>
    <lineage>
        <taxon>Bacteria</taxon>
        <taxon>Pseudomonadati</taxon>
        <taxon>Pseudomonadota</taxon>
        <taxon>Betaproteobacteria</taxon>
        <taxon>Burkholderiales</taxon>
        <taxon>Burkholderiaceae</taxon>
        <taxon>Burkholderia</taxon>
        <taxon>Burkholderia cepacia complex</taxon>
    </lineage>
</organism>
<evidence type="ECO:0000313" key="4">
    <source>
        <dbReference type="Proteomes" id="UP000218103"/>
    </source>
</evidence>
<dbReference type="PROSITE" id="PS50126">
    <property type="entry name" value="S1"/>
    <property type="match status" value="1"/>
</dbReference>
<gene>
    <name evidence="3" type="ORF">CO711_00660</name>
</gene>
<dbReference type="Pfam" id="PF00575">
    <property type="entry name" value="S1"/>
    <property type="match status" value="1"/>
</dbReference>
<dbReference type="Gene3D" id="3.30.420.140">
    <property type="entry name" value="YqgF/RNase H-like domain"/>
    <property type="match status" value="1"/>
</dbReference>
<dbReference type="InterPro" id="IPR041692">
    <property type="entry name" value="HHH_9"/>
</dbReference>
<dbReference type="Gene3D" id="1.10.3500.10">
    <property type="entry name" value="Tex N-terminal region-like"/>
    <property type="match status" value="1"/>
</dbReference>
<dbReference type="RefSeq" id="WP_027787245.1">
    <property type="nucleotide sequence ID" value="NZ_BCNU01000012.1"/>
</dbReference>
<dbReference type="InterPro" id="IPR003029">
    <property type="entry name" value="S1_domain"/>
</dbReference>
<dbReference type="CDD" id="cd05685">
    <property type="entry name" value="S1_Tex"/>
    <property type="match status" value="1"/>
</dbReference>
<dbReference type="Pfam" id="PF12836">
    <property type="entry name" value="HHH_3"/>
    <property type="match status" value="1"/>
</dbReference>
<dbReference type="InterPro" id="IPR023319">
    <property type="entry name" value="Tex-like_HTH_dom_sf"/>
</dbReference>
<dbReference type="Pfam" id="PF09371">
    <property type="entry name" value="Tex_N"/>
    <property type="match status" value="1"/>
</dbReference>
<dbReference type="Pfam" id="PF17674">
    <property type="entry name" value="HHH_9"/>
    <property type="match status" value="1"/>
</dbReference>
<dbReference type="InterPro" id="IPR006641">
    <property type="entry name" value="YqgF/RNaseH-like_dom"/>
</dbReference>
<proteinExistence type="predicted"/>
<feature type="region of interest" description="Disordered" evidence="1">
    <location>
        <begin position="727"/>
        <end position="774"/>
    </location>
</feature>
<dbReference type="Gene3D" id="2.40.50.140">
    <property type="entry name" value="Nucleic acid-binding proteins"/>
    <property type="match status" value="1"/>
</dbReference>
<dbReference type="SUPFAM" id="SSF158832">
    <property type="entry name" value="Tex N-terminal region-like"/>
    <property type="match status" value="1"/>
</dbReference>
<dbReference type="InterPro" id="IPR018974">
    <property type="entry name" value="Tex-like_N"/>
</dbReference>
<dbReference type="InterPro" id="IPR044146">
    <property type="entry name" value="S1_Tex"/>
</dbReference>
<dbReference type="InterPro" id="IPR055179">
    <property type="entry name" value="Tex-like_central_region"/>
</dbReference>
<name>A0ABM6NN01_BURCE</name>
<dbReference type="InterPro" id="IPR032639">
    <property type="entry name" value="Tex_YqgF"/>
</dbReference>
<evidence type="ECO:0000259" key="2">
    <source>
        <dbReference type="PROSITE" id="PS50126"/>
    </source>
</evidence>
<dbReference type="Pfam" id="PF16921">
    <property type="entry name" value="Tex_YqgF"/>
    <property type="match status" value="1"/>
</dbReference>
<dbReference type="Proteomes" id="UP000218103">
    <property type="component" value="Chromosome 1"/>
</dbReference>
<dbReference type="PANTHER" id="PTHR10724:SF10">
    <property type="entry name" value="S1 RNA-BINDING DOMAIN-CONTAINING PROTEIN 1"/>
    <property type="match status" value="1"/>
</dbReference>